<proteinExistence type="predicted"/>
<organism evidence="1 2">
    <name type="scientific">Sutterella parvirubra YIT 11816</name>
    <dbReference type="NCBI Taxonomy" id="762967"/>
    <lineage>
        <taxon>Bacteria</taxon>
        <taxon>Pseudomonadati</taxon>
        <taxon>Pseudomonadota</taxon>
        <taxon>Betaproteobacteria</taxon>
        <taxon>Burkholderiales</taxon>
        <taxon>Sutterellaceae</taxon>
        <taxon>Sutterella</taxon>
    </lineage>
</organism>
<dbReference type="EMBL" id="AFBQ01000290">
    <property type="protein sequence ID" value="EHY30710.1"/>
    <property type="molecule type" value="Genomic_DNA"/>
</dbReference>
<evidence type="ECO:0000313" key="1">
    <source>
        <dbReference type="EMBL" id="EHY30710.1"/>
    </source>
</evidence>
<comment type="caution">
    <text evidence="1">The sequence shown here is derived from an EMBL/GenBank/DDBJ whole genome shotgun (WGS) entry which is preliminary data.</text>
</comment>
<sequence>MSLPGSFVFHRFGFGRAGFLLAAPSSPNGFDSSGPFIAFGFLQPQAFRRTNPFSEM</sequence>
<dbReference type="Proteomes" id="UP000004956">
    <property type="component" value="Unassembled WGS sequence"/>
</dbReference>
<dbReference type="AlphaFoldDB" id="H3KGP3"/>
<keyword evidence="2" id="KW-1185">Reference proteome</keyword>
<evidence type="ECO:0000313" key="2">
    <source>
        <dbReference type="Proteomes" id="UP000004956"/>
    </source>
</evidence>
<dbReference type="HOGENOM" id="CLU_3012636_0_0_4"/>
<gene>
    <name evidence="1" type="ORF">HMPREF9440_01925</name>
</gene>
<name>H3KGP3_9BURK</name>
<protein>
    <submittedName>
        <fullName evidence="1">Uncharacterized protein</fullName>
    </submittedName>
</protein>
<dbReference type="STRING" id="762967.HMPREF9440_01925"/>
<reference evidence="1 2" key="1">
    <citation type="submission" date="2011-11" db="EMBL/GenBank/DDBJ databases">
        <authorList>
            <person name="Weinstock G."/>
            <person name="Sodergren E."/>
            <person name="Clifton S."/>
            <person name="Fulton L."/>
            <person name="Fulton B."/>
            <person name="Courtney L."/>
            <person name="Fronick C."/>
            <person name="Harrison M."/>
            <person name="Strong C."/>
            <person name="Farmer C."/>
            <person name="Delahaunty K."/>
            <person name="Markovic C."/>
            <person name="Hall O."/>
            <person name="Minx P."/>
            <person name="Tomlinson C."/>
            <person name="Mitreva M."/>
            <person name="Hou S."/>
            <person name="Chen J."/>
            <person name="Wollam A."/>
            <person name="Pepin K.H."/>
            <person name="Johnson M."/>
            <person name="Bhonagiri V."/>
            <person name="Zhang X."/>
            <person name="Suruliraj S."/>
            <person name="Warren W."/>
            <person name="Chinwalla A."/>
            <person name="Mardis E.R."/>
            <person name="Wilson R.K."/>
        </authorList>
    </citation>
    <scope>NUCLEOTIDE SEQUENCE [LARGE SCALE GENOMIC DNA]</scope>
    <source>
        <strain evidence="1 2">YIT 11816</strain>
    </source>
</reference>
<accession>H3KGP3</accession>